<comment type="catalytic activity">
    <reaction evidence="1 7">
        <text>[protein]-peptidylproline (omega=180) = [protein]-peptidylproline (omega=0)</text>
        <dbReference type="Rhea" id="RHEA:16237"/>
        <dbReference type="Rhea" id="RHEA-COMP:10747"/>
        <dbReference type="Rhea" id="RHEA-COMP:10748"/>
        <dbReference type="ChEBI" id="CHEBI:83833"/>
        <dbReference type="ChEBI" id="CHEBI:83834"/>
        <dbReference type="EC" id="5.2.1.8"/>
    </reaction>
</comment>
<dbReference type="PANTHER" id="PTHR45625">
    <property type="entry name" value="PEPTIDYL-PROLYL CIS-TRANS ISOMERASE-RELATED"/>
    <property type="match status" value="1"/>
</dbReference>
<dbReference type="SUPFAM" id="SSF50891">
    <property type="entry name" value="Cyclophilin-like"/>
    <property type="match status" value="1"/>
</dbReference>
<feature type="binding site" evidence="6">
    <location>
        <position position="114"/>
    </location>
    <ligand>
        <name>cyclosporin A</name>
        <dbReference type="ChEBI" id="CHEBI:4031"/>
    </ligand>
</feature>
<comment type="similarity">
    <text evidence="5">Belongs to the cyclophilin-type PPIase family. PPIL1 subfamily.</text>
</comment>
<feature type="binding site" evidence="6">
    <location>
        <begin position="94"/>
        <end position="99"/>
    </location>
    <ligand>
        <name>cyclosporin A</name>
        <dbReference type="ChEBI" id="CHEBI:4031"/>
    </ligand>
</feature>
<feature type="binding site" evidence="6">
    <location>
        <begin position="49"/>
        <end position="60"/>
    </location>
    <ligand>
        <name>cyclosporin A</name>
        <dbReference type="ChEBI" id="CHEBI:4031"/>
    </ligand>
</feature>
<name>A0A1A6A9U0_9TREE</name>
<dbReference type="GeneID" id="28966539"/>
<dbReference type="Gene3D" id="2.40.100.10">
    <property type="entry name" value="Cyclophilin-like"/>
    <property type="match status" value="1"/>
</dbReference>
<dbReference type="RefSeq" id="XP_018264666.1">
    <property type="nucleotide sequence ID" value="XM_018406172.1"/>
</dbReference>
<comment type="function">
    <text evidence="2 7">PPIases accelerate the folding of proteins. It catalyzes the cis-trans isomerization of proline imidic peptide bonds in oligopeptides.</text>
</comment>
<dbReference type="STRING" id="1296121.A0A1A6A9U0"/>
<feature type="binding site" evidence="6">
    <location>
        <begin position="104"/>
        <end position="108"/>
    </location>
    <ligand>
        <name>cyclosporin A</name>
        <dbReference type="ChEBI" id="CHEBI:4031"/>
    </ligand>
</feature>
<dbReference type="InterPro" id="IPR020892">
    <property type="entry name" value="Cyclophilin-type_PPIase_CS"/>
</dbReference>
<evidence type="ECO:0000256" key="4">
    <source>
        <dbReference type="ARBA" id="ARBA00023235"/>
    </source>
</evidence>
<gene>
    <name evidence="9" type="ORF">I303_02840</name>
    <name evidence="10" type="ORF">I303_102826</name>
</gene>
<evidence type="ECO:0000256" key="2">
    <source>
        <dbReference type="ARBA" id="ARBA00002388"/>
    </source>
</evidence>
<dbReference type="PROSITE" id="PS00170">
    <property type="entry name" value="CSA_PPIASE_1"/>
    <property type="match status" value="1"/>
</dbReference>
<dbReference type="InterPro" id="IPR029000">
    <property type="entry name" value="Cyclophilin-like_dom_sf"/>
</dbReference>
<dbReference type="EMBL" id="KI894029">
    <property type="protein sequence ID" value="OBR86824.1"/>
    <property type="molecule type" value="Genomic_DNA"/>
</dbReference>
<keyword evidence="11" id="KW-1185">Reference proteome</keyword>
<dbReference type="PANTHER" id="PTHR45625:SF4">
    <property type="entry name" value="PEPTIDYLPROLYL ISOMERASE DOMAIN AND WD REPEAT-CONTAINING PROTEIN 1"/>
    <property type="match status" value="1"/>
</dbReference>
<evidence type="ECO:0000313" key="9">
    <source>
        <dbReference type="EMBL" id="OBR86824.1"/>
    </source>
</evidence>
<dbReference type="PROSITE" id="PS50072">
    <property type="entry name" value="CSA_PPIASE_2"/>
    <property type="match status" value="1"/>
</dbReference>
<feature type="binding site" evidence="6">
    <location>
        <position position="120"/>
    </location>
    <ligand>
        <name>cyclosporin A</name>
        <dbReference type="ChEBI" id="CHEBI:4031"/>
    </ligand>
</feature>
<dbReference type="PRINTS" id="PR00153">
    <property type="entry name" value="CSAPPISMRASE"/>
</dbReference>
<dbReference type="EMBL" id="CP144532">
    <property type="protein sequence ID" value="WWC60259.1"/>
    <property type="molecule type" value="Genomic_DNA"/>
</dbReference>
<feature type="domain" description="PPIase cyclophilin-type" evidence="8">
    <location>
        <begin position="5"/>
        <end position="159"/>
    </location>
</feature>
<dbReference type="Proteomes" id="UP000078595">
    <property type="component" value="Chromosome 3"/>
</dbReference>
<evidence type="ECO:0000256" key="5">
    <source>
        <dbReference type="ARBA" id="ARBA00038147"/>
    </source>
</evidence>
<evidence type="ECO:0000256" key="1">
    <source>
        <dbReference type="ARBA" id="ARBA00000971"/>
    </source>
</evidence>
<dbReference type="GO" id="GO:0071013">
    <property type="term" value="C:catalytic step 2 spliceosome"/>
    <property type="evidence" value="ECO:0007669"/>
    <property type="project" value="TreeGrafter"/>
</dbReference>
<dbReference type="GO" id="GO:0003755">
    <property type="term" value="F:peptidyl-prolyl cis-trans isomerase activity"/>
    <property type="evidence" value="ECO:0007669"/>
    <property type="project" value="UniProtKB-UniRule"/>
</dbReference>
<evidence type="ECO:0000256" key="3">
    <source>
        <dbReference type="ARBA" id="ARBA00023110"/>
    </source>
</evidence>
<dbReference type="OrthoDB" id="271386at2759"/>
<keyword evidence="4 7" id="KW-0413">Isomerase</keyword>
<dbReference type="FunFam" id="2.40.100.10:FF:000008">
    <property type="entry name" value="Peptidyl-prolyl cis-trans isomerase"/>
    <property type="match status" value="1"/>
</dbReference>
<protein>
    <recommendedName>
        <fullName evidence="7">Peptidyl-prolyl cis-trans isomerase</fullName>
        <shortName evidence="7">PPIase</shortName>
        <ecNumber evidence="7">5.2.1.8</ecNumber>
    </recommendedName>
</protein>
<reference evidence="9" key="1">
    <citation type="submission" date="2013-07" db="EMBL/GenBank/DDBJ databases">
        <title>The Genome Sequence of Cryptococcus dejecticola CBS10117.</title>
        <authorList>
            <consortium name="The Broad Institute Genome Sequencing Platform"/>
            <person name="Cuomo C."/>
            <person name="Litvintseva A."/>
            <person name="Chen Y."/>
            <person name="Heitman J."/>
            <person name="Sun S."/>
            <person name="Springer D."/>
            <person name="Dromer F."/>
            <person name="Young S.K."/>
            <person name="Zeng Q."/>
            <person name="Gargeya S."/>
            <person name="Fitzgerald M."/>
            <person name="Abouelleil A."/>
            <person name="Alvarado L."/>
            <person name="Berlin A.M."/>
            <person name="Chapman S.B."/>
            <person name="Dewar J."/>
            <person name="Goldberg J."/>
            <person name="Griggs A."/>
            <person name="Gujja S."/>
            <person name="Hansen M."/>
            <person name="Howarth C."/>
            <person name="Imamovic A."/>
            <person name="Larimer J."/>
            <person name="McCowan C."/>
            <person name="Murphy C."/>
            <person name="Pearson M."/>
            <person name="Priest M."/>
            <person name="Roberts A."/>
            <person name="Saif S."/>
            <person name="Shea T."/>
            <person name="Sykes S."/>
            <person name="Wortman J."/>
            <person name="Nusbaum C."/>
            <person name="Birren B."/>
        </authorList>
    </citation>
    <scope>NUCLEOTIDE SEQUENCE [LARGE SCALE GENOMIC DNA]</scope>
    <source>
        <strain evidence="9">CBS 10117</strain>
    </source>
</reference>
<evidence type="ECO:0000256" key="7">
    <source>
        <dbReference type="RuleBase" id="RU363019"/>
    </source>
</evidence>
<reference evidence="10" key="3">
    <citation type="submission" date="2024-02" db="EMBL/GenBank/DDBJ databases">
        <title>Comparative genomics of Cryptococcus and Kwoniella reveals pathogenesis evolution and contrasting modes of karyotype evolution via chromosome fusion or intercentromeric recombination.</title>
        <authorList>
            <person name="Coelho M.A."/>
            <person name="David-Palma M."/>
            <person name="Shea T."/>
            <person name="Bowers K."/>
            <person name="McGinley-Smith S."/>
            <person name="Mohammad A.W."/>
            <person name="Gnirke A."/>
            <person name="Yurkov A.M."/>
            <person name="Nowrousian M."/>
            <person name="Sun S."/>
            <person name="Cuomo C.A."/>
            <person name="Heitman J."/>
        </authorList>
    </citation>
    <scope>NUCLEOTIDE SEQUENCE</scope>
    <source>
        <strain evidence="10">CBS 10117</strain>
    </source>
</reference>
<evidence type="ECO:0000259" key="8">
    <source>
        <dbReference type="PROSITE" id="PS50072"/>
    </source>
</evidence>
<dbReference type="KEGG" id="kdj:28966539"/>
<feature type="binding site" evidence="6">
    <location>
        <begin position="65"/>
        <end position="66"/>
    </location>
    <ligand>
        <name>cyclosporin A</name>
        <dbReference type="ChEBI" id="CHEBI:4031"/>
    </ligand>
</feature>
<dbReference type="AlphaFoldDB" id="A0A1A6A9U0"/>
<dbReference type="Pfam" id="PF00160">
    <property type="entry name" value="Pro_isomerase"/>
    <property type="match status" value="1"/>
</dbReference>
<sequence>MSAPKAEYVTFDTSVGSFTVELYTAHAPRTCNNFSKLAERGYYNGVIFHRIIPGFMIQGGDPTGTGRGGTSIYGDKFADELHPDLRFVGAGILAMANSGPNTNGSQFFITCAPTPFLDGKHTIFGRISSGMKTVQRLEAVRTDSEDRPVEDIKIHKARLGDAAAPPGGMDVAKIAL</sequence>
<dbReference type="InterPro" id="IPR002130">
    <property type="entry name" value="Cyclophilin-type_PPIase_dom"/>
</dbReference>
<accession>A0A1A6A9U0</accession>
<dbReference type="VEuPathDB" id="FungiDB:I303_02840"/>
<dbReference type="EC" id="5.2.1.8" evidence="7"/>
<dbReference type="GO" id="GO:0006457">
    <property type="term" value="P:protein folding"/>
    <property type="evidence" value="ECO:0007669"/>
    <property type="project" value="InterPro"/>
</dbReference>
<evidence type="ECO:0000313" key="11">
    <source>
        <dbReference type="Proteomes" id="UP000078595"/>
    </source>
</evidence>
<dbReference type="InterPro" id="IPR024936">
    <property type="entry name" value="Cyclophilin-type_PPIase"/>
</dbReference>
<dbReference type="PIRSF" id="PIRSF001467">
    <property type="entry name" value="Peptidylpro_ismrse"/>
    <property type="match status" value="1"/>
</dbReference>
<evidence type="ECO:0000256" key="6">
    <source>
        <dbReference type="PIRSR" id="PIRSR001467-1"/>
    </source>
</evidence>
<keyword evidence="3 7" id="KW-0697">Rotamase</keyword>
<dbReference type="InterPro" id="IPR044666">
    <property type="entry name" value="Cyclophilin_A-like"/>
</dbReference>
<organism evidence="9">
    <name type="scientific">Kwoniella dejecticola CBS 10117</name>
    <dbReference type="NCBI Taxonomy" id="1296121"/>
    <lineage>
        <taxon>Eukaryota</taxon>
        <taxon>Fungi</taxon>
        <taxon>Dikarya</taxon>
        <taxon>Basidiomycota</taxon>
        <taxon>Agaricomycotina</taxon>
        <taxon>Tremellomycetes</taxon>
        <taxon>Tremellales</taxon>
        <taxon>Cryptococcaceae</taxon>
        <taxon>Kwoniella</taxon>
    </lineage>
</organism>
<proteinExistence type="inferred from homology"/>
<reference evidence="10" key="2">
    <citation type="submission" date="2013-07" db="EMBL/GenBank/DDBJ databases">
        <authorList>
            <consortium name="The Broad Institute Genome Sequencing Platform"/>
            <person name="Cuomo C."/>
            <person name="Litvintseva A."/>
            <person name="Chen Y."/>
            <person name="Heitman J."/>
            <person name="Sun S."/>
            <person name="Springer D."/>
            <person name="Dromer F."/>
            <person name="Young S.K."/>
            <person name="Zeng Q."/>
            <person name="Gargeya S."/>
            <person name="Fitzgerald M."/>
            <person name="Abouelleil A."/>
            <person name="Alvarado L."/>
            <person name="Berlin A.M."/>
            <person name="Chapman S.B."/>
            <person name="Dewar J."/>
            <person name="Goldberg J."/>
            <person name="Griggs A."/>
            <person name="Gujja S."/>
            <person name="Hansen M."/>
            <person name="Howarth C."/>
            <person name="Imamovic A."/>
            <person name="Larimer J."/>
            <person name="McCowan C."/>
            <person name="Murphy C."/>
            <person name="Pearson M."/>
            <person name="Priest M."/>
            <person name="Roberts A."/>
            <person name="Saif S."/>
            <person name="Shea T."/>
            <person name="Sykes S."/>
            <person name="Wortman J."/>
            <person name="Nusbaum C."/>
            <person name="Birren B."/>
        </authorList>
    </citation>
    <scope>NUCLEOTIDE SEQUENCE</scope>
    <source>
        <strain evidence="10">CBS 10117</strain>
    </source>
</reference>
<evidence type="ECO:0000313" key="10">
    <source>
        <dbReference type="EMBL" id="WWC60259.1"/>
    </source>
</evidence>